<evidence type="ECO:0000313" key="1">
    <source>
        <dbReference type="EMBL" id="RRQ20838.1"/>
    </source>
</evidence>
<reference evidence="1 2" key="1">
    <citation type="journal article" date="2010" name="Int. J. Syst. Evol. Microbiol.">
        <title>Thiohalobacter thiocyanaticus gen. nov., sp. nov., a moderately halophilic, sulfur-oxidizing gammaproteobacterium from hypersaline lakes, that utilizes thiocyanate.</title>
        <authorList>
            <person name="Sorokin D.Y."/>
            <person name="Kovaleva O.L."/>
            <person name="Tourova T.P."/>
            <person name="Muyzer G."/>
        </authorList>
    </citation>
    <scope>NUCLEOTIDE SEQUENCE [LARGE SCALE GENOMIC DNA]</scope>
    <source>
        <strain evidence="1 2">Hrh1</strain>
    </source>
</reference>
<dbReference type="Proteomes" id="UP000287798">
    <property type="component" value="Unassembled WGS sequence"/>
</dbReference>
<evidence type="ECO:0000313" key="2">
    <source>
        <dbReference type="Proteomes" id="UP000287798"/>
    </source>
</evidence>
<dbReference type="EMBL" id="QZMU01000001">
    <property type="protein sequence ID" value="RRQ20838.1"/>
    <property type="molecule type" value="Genomic_DNA"/>
</dbReference>
<proteinExistence type="predicted"/>
<accession>A0A426QGG0</accession>
<gene>
    <name evidence="1" type="ORF">D6C00_01870</name>
</gene>
<protein>
    <submittedName>
        <fullName evidence="1">Uncharacterized protein</fullName>
    </submittedName>
</protein>
<keyword evidence="2" id="KW-1185">Reference proteome</keyword>
<dbReference type="AlphaFoldDB" id="A0A426QGG0"/>
<organism evidence="1 2">
    <name type="scientific">Thiohalobacter thiocyanaticus</name>
    <dbReference type="NCBI Taxonomy" id="585455"/>
    <lineage>
        <taxon>Bacteria</taxon>
        <taxon>Pseudomonadati</taxon>
        <taxon>Pseudomonadota</taxon>
        <taxon>Gammaproteobacteria</taxon>
        <taxon>Thiohalobacterales</taxon>
        <taxon>Thiohalobacteraceae</taxon>
        <taxon>Thiohalobacter</taxon>
    </lineage>
</organism>
<sequence>MAAQEHRLEVYEPYDYTGTNPLPLSGVGTLRGGNGAFYYLVEPARPLELNGERINQLLVLPRYTGDPMCNIEDGSCTVNIEYVIPGARLEPDTPFSYNDIKHWGVGKITRANGNGNGNGKG</sequence>
<comment type="caution">
    <text evidence="1">The sequence shown here is derived from an EMBL/GenBank/DDBJ whole genome shotgun (WGS) entry which is preliminary data.</text>
</comment>
<dbReference type="OrthoDB" id="5801135at2"/>
<name>A0A426QGG0_9GAMM</name>
<dbReference type="RefSeq" id="WP_125180051.1">
    <property type="nucleotide sequence ID" value="NZ_QZMU01000001.1"/>
</dbReference>